<dbReference type="AlphaFoldDB" id="A0A135L0M8"/>
<gene>
    <name evidence="1" type="ORF">U473_13735</name>
</gene>
<comment type="caution">
    <text evidence="1">The sequence shown here is derived from an EMBL/GenBank/DDBJ whole genome shotgun (WGS) entry which is preliminary data.</text>
</comment>
<keyword evidence="2" id="KW-1185">Reference proteome</keyword>
<evidence type="ECO:0000313" key="1">
    <source>
        <dbReference type="EMBL" id="KXG42536.1"/>
    </source>
</evidence>
<dbReference type="RefSeq" id="WP_068727764.1">
    <property type="nucleotide sequence ID" value="NZ_LSKU01000002.1"/>
</dbReference>
<evidence type="ECO:0000313" key="2">
    <source>
        <dbReference type="Proteomes" id="UP000070352"/>
    </source>
</evidence>
<dbReference type="InterPro" id="IPR041881">
    <property type="entry name" value="PqqD_sf"/>
</dbReference>
<dbReference type="Pfam" id="PF05402">
    <property type="entry name" value="PqqD"/>
    <property type="match status" value="1"/>
</dbReference>
<dbReference type="Proteomes" id="UP000070352">
    <property type="component" value="Unassembled WGS sequence"/>
</dbReference>
<protein>
    <recommendedName>
        <fullName evidence="3">PqqD family protein</fullName>
    </recommendedName>
</protein>
<evidence type="ECO:0008006" key="3">
    <source>
        <dbReference type="Google" id="ProtNLM"/>
    </source>
</evidence>
<accession>A0A135L0M8</accession>
<reference evidence="1 2" key="1">
    <citation type="submission" date="2016-02" db="EMBL/GenBank/DDBJ databases">
        <title>Draft Genome for Tepidibacillus decaturensis nov. sp. Strain Z9, an Anaerobic, Moderately Thermophilic and Heterotrophic Bacterium from Deep Subsurface of the Illinois Basin, USA.</title>
        <authorList>
            <person name="Dong Y."/>
            <person name="Chang J.Y."/>
            <person name="Sanford R."/>
            <person name="Fouke B.W."/>
        </authorList>
    </citation>
    <scope>NUCLEOTIDE SEQUENCE [LARGE SCALE GENOMIC DNA]</scope>
    <source>
        <strain evidence="1 2">Z9</strain>
    </source>
</reference>
<dbReference type="STRING" id="1413211.U473_13735"/>
<organism evidence="1 2">
    <name type="scientific">Tepidibacillus decaturensis</name>
    <dbReference type="NCBI Taxonomy" id="1413211"/>
    <lineage>
        <taxon>Bacteria</taxon>
        <taxon>Bacillati</taxon>
        <taxon>Bacillota</taxon>
        <taxon>Bacilli</taxon>
        <taxon>Bacillales</taxon>
        <taxon>Bacillaceae</taxon>
        <taxon>Tepidibacillus</taxon>
    </lineage>
</organism>
<dbReference type="EMBL" id="LSKU01000002">
    <property type="protein sequence ID" value="KXG42536.1"/>
    <property type="molecule type" value="Genomic_DNA"/>
</dbReference>
<dbReference type="Gene3D" id="1.10.10.1150">
    <property type="entry name" value="Coenzyme PQQ synthesis protein D (PqqD)"/>
    <property type="match status" value="1"/>
</dbReference>
<sequence length="127" mass="15151">MANKISKKDNFLELIPLKTNKYQSIMTEKGIIQIIIPRNSMLDRIVRVFKKTPKLMRIDLDTYGTYIWNLIDGKRNVSEIGRLLKLEFGEEIEPLYERLITYINVLRNNQFITLKKNEKTENMYDNH</sequence>
<proteinExistence type="predicted"/>
<dbReference type="OrthoDB" id="308521at2"/>
<name>A0A135L0M8_9BACI</name>
<dbReference type="InterPro" id="IPR008792">
    <property type="entry name" value="PQQD"/>
</dbReference>